<protein>
    <submittedName>
        <fullName evidence="1">Uncharacterized protein</fullName>
    </submittedName>
</protein>
<comment type="caution">
    <text evidence="1">The sequence shown here is derived from an EMBL/GenBank/DDBJ whole genome shotgun (WGS) entry which is preliminary data.</text>
</comment>
<sequence>MNNHINKLDSTFLELLYMFKTAKRAFKKKKDLILLVYSLIMSKKKDKKSRFVSKVNKPTRDIKKDKGKIILHLNKRARVISSIRTSYV</sequence>
<accession>A0A835MQB8</accession>
<name>A0A835MQB8_9ROSI</name>
<dbReference type="AlphaFoldDB" id="A0A835MQB8"/>
<dbReference type="Proteomes" id="UP000657918">
    <property type="component" value="Chromosome 11"/>
</dbReference>
<evidence type="ECO:0000313" key="2">
    <source>
        <dbReference type="Proteomes" id="UP000657918"/>
    </source>
</evidence>
<proteinExistence type="predicted"/>
<organism evidence="1 2">
    <name type="scientific">Salix dunnii</name>
    <dbReference type="NCBI Taxonomy" id="1413687"/>
    <lineage>
        <taxon>Eukaryota</taxon>
        <taxon>Viridiplantae</taxon>
        <taxon>Streptophyta</taxon>
        <taxon>Embryophyta</taxon>
        <taxon>Tracheophyta</taxon>
        <taxon>Spermatophyta</taxon>
        <taxon>Magnoliopsida</taxon>
        <taxon>eudicotyledons</taxon>
        <taxon>Gunneridae</taxon>
        <taxon>Pentapetalae</taxon>
        <taxon>rosids</taxon>
        <taxon>fabids</taxon>
        <taxon>Malpighiales</taxon>
        <taxon>Salicaceae</taxon>
        <taxon>Saliceae</taxon>
        <taxon>Salix</taxon>
    </lineage>
</organism>
<reference evidence="1 2" key="1">
    <citation type="submission" date="2020-10" db="EMBL/GenBank/DDBJ databases">
        <title>Plant Genome Project.</title>
        <authorList>
            <person name="Zhang R.-G."/>
        </authorList>
    </citation>
    <scope>NUCLEOTIDE SEQUENCE [LARGE SCALE GENOMIC DNA]</scope>
    <source>
        <strain evidence="1">FAFU-HL-1</strain>
        <tissue evidence="1">Leaf</tissue>
    </source>
</reference>
<gene>
    <name evidence="1" type="ORF">SADUNF_Sadunf11G0054800</name>
</gene>
<keyword evidence="2" id="KW-1185">Reference proteome</keyword>
<dbReference type="EMBL" id="JADGMS010000011">
    <property type="protein sequence ID" value="KAF9672559.1"/>
    <property type="molecule type" value="Genomic_DNA"/>
</dbReference>
<evidence type="ECO:0000313" key="1">
    <source>
        <dbReference type="EMBL" id="KAF9672559.1"/>
    </source>
</evidence>